<proteinExistence type="predicted"/>
<dbReference type="OrthoDB" id="192887at2759"/>
<keyword evidence="3" id="KW-0547">Nucleotide-binding</keyword>
<dbReference type="InterPro" id="IPR011009">
    <property type="entry name" value="Kinase-like_dom_sf"/>
</dbReference>
<keyword evidence="5" id="KW-0067">ATP-binding</keyword>
<keyword evidence="1" id="KW-0723">Serine/threonine-protein kinase</keyword>
<dbReference type="InterPro" id="IPR008271">
    <property type="entry name" value="Ser/Thr_kinase_AS"/>
</dbReference>
<dbReference type="GO" id="GO:0004707">
    <property type="term" value="F:MAP kinase activity"/>
    <property type="evidence" value="ECO:0007669"/>
    <property type="project" value="InterPro"/>
</dbReference>
<evidence type="ECO:0000313" key="8">
    <source>
        <dbReference type="Proteomes" id="UP000649617"/>
    </source>
</evidence>
<reference evidence="7" key="1">
    <citation type="submission" date="2021-02" db="EMBL/GenBank/DDBJ databases">
        <authorList>
            <person name="Dougan E. K."/>
            <person name="Rhodes N."/>
            <person name="Thang M."/>
            <person name="Chan C."/>
        </authorList>
    </citation>
    <scope>NUCLEOTIDE SEQUENCE</scope>
</reference>
<protein>
    <submittedName>
        <fullName evidence="7">MPK1 protein</fullName>
    </submittedName>
</protein>
<dbReference type="AlphaFoldDB" id="A0A812LGK6"/>
<dbReference type="PROSITE" id="PS01351">
    <property type="entry name" value="MAPK"/>
    <property type="match status" value="1"/>
</dbReference>
<dbReference type="InterPro" id="IPR000719">
    <property type="entry name" value="Prot_kinase_dom"/>
</dbReference>
<gene>
    <name evidence="7" type="primary">MPK1</name>
    <name evidence="7" type="ORF">SPIL2461_LOCUS4520</name>
</gene>
<evidence type="ECO:0000256" key="2">
    <source>
        <dbReference type="ARBA" id="ARBA00022679"/>
    </source>
</evidence>
<dbReference type="Gene3D" id="3.30.200.20">
    <property type="entry name" value="Phosphorylase Kinase, domain 1"/>
    <property type="match status" value="1"/>
</dbReference>
<feature type="domain" description="Protein kinase" evidence="6">
    <location>
        <begin position="185"/>
        <end position="511"/>
    </location>
</feature>
<dbReference type="EMBL" id="CAJNIZ010005980">
    <property type="protein sequence ID" value="CAE7246325.1"/>
    <property type="molecule type" value="Genomic_DNA"/>
</dbReference>
<keyword evidence="2" id="KW-0808">Transferase</keyword>
<name>A0A812LGK6_SYMPI</name>
<accession>A0A812LGK6</accession>
<comment type="caution">
    <text evidence="7">The sequence shown here is derived from an EMBL/GenBank/DDBJ whole genome shotgun (WGS) entry which is preliminary data.</text>
</comment>
<evidence type="ECO:0000256" key="1">
    <source>
        <dbReference type="ARBA" id="ARBA00022527"/>
    </source>
</evidence>
<dbReference type="Pfam" id="PF00069">
    <property type="entry name" value="Pkinase"/>
    <property type="match status" value="1"/>
</dbReference>
<dbReference type="PROSITE" id="PS00108">
    <property type="entry name" value="PROTEIN_KINASE_ST"/>
    <property type="match status" value="1"/>
</dbReference>
<dbReference type="PROSITE" id="PS50011">
    <property type="entry name" value="PROTEIN_KINASE_DOM"/>
    <property type="match status" value="1"/>
</dbReference>
<dbReference type="GO" id="GO:0005524">
    <property type="term" value="F:ATP binding"/>
    <property type="evidence" value="ECO:0007669"/>
    <property type="project" value="UniProtKB-KW"/>
</dbReference>
<dbReference type="FunFam" id="1.10.510.10:FF:000624">
    <property type="entry name" value="Mitogen-activated protein kinase"/>
    <property type="match status" value="1"/>
</dbReference>
<dbReference type="PANTHER" id="PTHR24055">
    <property type="entry name" value="MITOGEN-ACTIVATED PROTEIN KINASE"/>
    <property type="match status" value="1"/>
</dbReference>
<evidence type="ECO:0000256" key="3">
    <source>
        <dbReference type="ARBA" id="ARBA00022741"/>
    </source>
</evidence>
<evidence type="ECO:0000313" key="7">
    <source>
        <dbReference type="EMBL" id="CAE7246325.1"/>
    </source>
</evidence>
<dbReference type="SMART" id="SM00220">
    <property type="entry name" value="S_TKc"/>
    <property type="match status" value="1"/>
</dbReference>
<dbReference type="CDD" id="cd07834">
    <property type="entry name" value="STKc_MAPK"/>
    <property type="match status" value="1"/>
</dbReference>
<dbReference type="Proteomes" id="UP000649617">
    <property type="component" value="Unassembled WGS sequence"/>
</dbReference>
<organism evidence="7 8">
    <name type="scientific">Symbiodinium pilosum</name>
    <name type="common">Dinoflagellate</name>
    <dbReference type="NCBI Taxonomy" id="2952"/>
    <lineage>
        <taxon>Eukaryota</taxon>
        <taxon>Sar</taxon>
        <taxon>Alveolata</taxon>
        <taxon>Dinophyceae</taxon>
        <taxon>Suessiales</taxon>
        <taxon>Symbiodiniaceae</taxon>
        <taxon>Symbiodinium</taxon>
    </lineage>
</organism>
<dbReference type="InterPro" id="IPR003527">
    <property type="entry name" value="MAP_kinase_CS"/>
</dbReference>
<keyword evidence="4" id="KW-0418">Kinase</keyword>
<evidence type="ECO:0000259" key="6">
    <source>
        <dbReference type="PROSITE" id="PS50011"/>
    </source>
</evidence>
<dbReference type="SUPFAM" id="SSF56112">
    <property type="entry name" value="Protein kinase-like (PK-like)"/>
    <property type="match status" value="1"/>
</dbReference>
<evidence type="ECO:0000256" key="4">
    <source>
        <dbReference type="ARBA" id="ARBA00022777"/>
    </source>
</evidence>
<dbReference type="InterPro" id="IPR050117">
    <property type="entry name" value="MAPK"/>
</dbReference>
<dbReference type="Gene3D" id="1.10.510.10">
    <property type="entry name" value="Transferase(Phosphotransferase) domain 1"/>
    <property type="match status" value="1"/>
</dbReference>
<sequence length="560" mass="63402">MSSPVAKLQAYDLSIPEPTPVVRCVLLLYEQGTQSRRPCHAGLNKHPTAKCFNFPPEYNSGPWVSAQLTDEFFAYVYANQENGLMVRQLSKLRQQIITSLQELLKHWGKPLGDSEAMNLLLSMLKVDPLSRPNACGPVLAEWLAEPLAKAPNTRRHVRAMGHRESLEAGADDSKPSEDDCAECGVRTLTLIGFSDEECIFGALDKDAGRMVAIKKIHSVFSNKINCKRILREVAILQRLDHPYIVQLHDVILPHEETFDELYMVMELGDADVKTLCRQQVHLELLQVKFVLYHLLVGLKYLHSAGIYHRDLKPSNVLVNQDCNVKICDFGLARAVGEELDDQDAEHGDKAVRIMTQHVVTRYYRAPELILLDNYTEAIDLWSVGCIAFELAEMMEPKPPEDRGPLFPGSTCYPLSPDCQHRHDVAFHSGGCKEQLNMIFEVIGTPSERDVELLSREDARKYIRCFQPRLGCGVQPRLPNAAPDMVETIEALLRFNPQERSTVEEALGHPLFADIRDPVKEVLASGYITLEFDQEPDLSEQQLRQCFKQEIHNFRRARAGR</sequence>
<keyword evidence="8" id="KW-1185">Reference proteome</keyword>
<evidence type="ECO:0000256" key="5">
    <source>
        <dbReference type="ARBA" id="ARBA00022840"/>
    </source>
</evidence>